<name>A0A5C6DLH4_9BACT</name>
<sequence precursor="true">MLRKNMTRLKIASTLCFCLLSLAATSEQATAALTYQIDLERLGPADAPNKVSVAMVLREVDDGLDASPDSALAKGSGLFGIGIRLERTQGDATLSGFRLADGFGPFGANPTPNPTETESLWEFNIVSSNAFGDSPGFGTLQSSFTVGTVDITIGRQESVFRLGNLTAALPNNLSLGQNAFTQRADRISEYGSINVSAVPEPASGSFAMLIGSLICFVRRRKTAAVLDRLNT</sequence>
<evidence type="ECO:0000313" key="3">
    <source>
        <dbReference type="Proteomes" id="UP000315471"/>
    </source>
</evidence>
<reference evidence="2 3" key="1">
    <citation type="submission" date="2019-02" db="EMBL/GenBank/DDBJ databases">
        <title>Deep-cultivation of Planctomycetes and their phenomic and genomic characterization uncovers novel biology.</title>
        <authorList>
            <person name="Wiegand S."/>
            <person name="Jogler M."/>
            <person name="Boedeker C."/>
            <person name="Pinto D."/>
            <person name="Vollmers J."/>
            <person name="Rivas-Marin E."/>
            <person name="Kohn T."/>
            <person name="Peeters S.H."/>
            <person name="Heuer A."/>
            <person name="Rast P."/>
            <person name="Oberbeckmann S."/>
            <person name="Bunk B."/>
            <person name="Jeske O."/>
            <person name="Meyerdierks A."/>
            <person name="Storesund J.E."/>
            <person name="Kallscheuer N."/>
            <person name="Luecker S."/>
            <person name="Lage O.M."/>
            <person name="Pohl T."/>
            <person name="Merkel B.J."/>
            <person name="Hornburger P."/>
            <person name="Mueller R.-W."/>
            <person name="Bruemmer F."/>
            <person name="Labrenz M."/>
            <person name="Spormann A.M."/>
            <person name="Op Den Camp H."/>
            <person name="Overmann J."/>
            <person name="Amann R."/>
            <person name="Jetten M.S.M."/>
            <person name="Mascher T."/>
            <person name="Medema M.H."/>
            <person name="Devos D.P."/>
            <person name="Kaster A.-K."/>
            <person name="Ovreas L."/>
            <person name="Rohde M."/>
            <person name="Galperin M.Y."/>
            <person name="Jogler C."/>
        </authorList>
    </citation>
    <scope>NUCLEOTIDE SEQUENCE [LARGE SCALE GENOMIC DNA]</scope>
    <source>
        <strain evidence="2 3">Q31b</strain>
    </source>
</reference>
<accession>A0A5C6DLH4</accession>
<evidence type="ECO:0008006" key="4">
    <source>
        <dbReference type="Google" id="ProtNLM"/>
    </source>
</evidence>
<protein>
    <recommendedName>
        <fullName evidence="4">PEP-CTERM protein-sorting domain-containing protein</fullName>
    </recommendedName>
</protein>
<gene>
    <name evidence="2" type="ORF">Q31b_52110</name>
</gene>
<keyword evidence="1" id="KW-0732">Signal</keyword>
<keyword evidence="3" id="KW-1185">Reference proteome</keyword>
<organism evidence="2 3">
    <name type="scientific">Novipirellula aureliae</name>
    <dbReference type="NCBI Taxonomy" id="2527966"/>
    <lineage>
        <taxon>Bacteria</taxon>
        <taxon>Pseudomonadati</taxon>
        <taxon>Planctomycetota</taxon>
        <taxon>Planctomycetia</taxon>
        <taxon>Pirellulales</taxon>
        <taxon>Pirellulaceae</taxon>
        <taxon>Novipirellula</taxon>
    </lineage>
</organism>
<feature type="signal peptide" evidence="1">
    <location>
        <begin position="1"/>
        <end position="31"/>
    </location>
</feature>
<proteinExistence type="predicted"/>
<dbReference type="AlphaFoldDB" id="A0A5C6DLH4"/>
<dbReference type="Proteomes" id="UP000315471">
    <property type="component" value="Unassembled WGS sequence"/>
</dbReference>
<evidence type="ECO:0000313" key="2">
    <source>
        <dbReference type="EMBL" id="TWU35776.1"/>
    </source>
</evidence>
<dbReference type="EMBL" id="SJPY01000009">
    <property type="protein sequence ID" value="TWU35776.1"/>
    <property type="molecule type" value="Genomic_DNA"/>
</dbReference>
<comment type="caution">
    <text evidence="2">The sequence shown here is derived from an EMBL/GenBank/DDBJ whole genome shotgun (WGS) entry which is preliminary data.</text>
</comment>
<feature type="chain" id="PRO_5022963664" description="PEP-CTERM protein-sorting domain-containing protein" evidence="1">
    <location>
        <begin position="32"/>
        <end position="231"/>
    </location>
</feature>
<evidence type="ECO:0000256" key="1">
    <source>
        <dbReference type="SAM" id="SignalP"/>
    </source>
</evidence>